<dbReference type="EMBL" id="JAINUF010000001">
    <property type="protein sequence ID" value="KAJ8379344.1"/>
    <property type="molecule type" value="Genomic_DNA"/>
</dbReference>
<proteinExistence type="predicted"/>
<sequence length="112" mass="12078">MLRNVARGHIDDETPCVHLSSEGELAAARKEMHAVTWHLPQKPPHRPSISDPPSGISVIFQKGGGGQGRHGVASCHPSQRLFIKTGERTARRGQKRAPAGRLHQGLICGCPP</sequence>
<evidence type="ECO:0000313" key="1">
    <source>
        <dbReference type="EMBL" id="KAJ8379344.1"/>
    </source>
</evidence>
<accession>A0A9Q1G9D4</accession>
<keyword evidence="2" id="KW-1185">Reference proteome</keyword>
<organism evidence="1 2">
    <name type="scientific">Synaphobranchus kaupii</name>
    <name type="common">Kaup's arrowtooth eel</name>
    <dbReference type="NCBI Taxonomy" id="118154"/>
    <lineage>
        <taxon>Eukaryota</taxon>
        <taxon>Metazoa</taxon>
        <taxon>Chordata</taxon>
        <taxon>Craniata</taxon>
        <taxon>Vertebrata</taxon>
        <taxon>Euteleostomi</taxon>
        <taxon>Actinopterygii</taxon>
        <taxon>Neopterygii</taxon>
        <taxon>Teleostei</taxon>
        <taxon>Anguilliformes</taxon>
        <taxon>Synaphobranchidae</taxon>
        <taxon>Synaphobranchus</taxon>
    </lineage>
</organism>
<dbReference type="AlphaFoldDB" id="A0A9Q1G9D4"/>
<gene>
    <name evidence="1" type="ORF">SKAU_G00001220</name>
</gene>
<evidence type="ECO:0000313" key="2">
    <source>
        <dbReference type="Proteomes" id="UP001152622"/>
    </source>
</evidence>
<protein>
    <submittedName>
        <fullName evidence="1">Uncharacterized protein</fullName>
    </submittedName>
</protein>
<comment type="caution">
    <text evidence="1">The sequence shown here is derived from an EMBL/GenBank/DDBJ whole genome shotgun (WGS) entry which is preliminary data.</text>
</comment>
<dbReference type="Proteomes" id="UP001152622">
    <property type="component" value="Chromosome 1"/>
</dbReference>
<name>A0A9Q1G9D4_SYNKA</name>
<reference evidence="1" key="1">
    <citation type="journal article" date="2023" name="Science">
        <title>Genome structures resolve the early diversification of teleost fishes.</title>
        <authorList>
            <person name="Parey E."/>
            <person name="Louis A."/>
            <person name="Montfort J."/>
            <person name="Bouchez O."/>
            <person name="Roques C."/>
            <person name="Iampietro C."/>
            <person name="Lluch J."/>
            <person name="Castinel A."/>
            <person name="Donnadieu C."/>
            <person name="Desvignes T."/>
            <person name="Floi Bucao C."/>
            <person name="Jouanno E."/>
            <person name="Wen M."/>
            <person name="Mejri S."/>
            <person name="Dirks R."/>
            <person name="Jansen H."/>
            <person name="Henkel C."/>
            <person name="Chen W.J."/>
            <person name="Zahm M."/>
            <person name="Cabau C."/>
            <person name="Klopp C."/>
            <person name="Thompson A.W."/>
            <person name="Robinson-Rechavi M."/>
            <person name="Braasch I."/>
            <person name="Lecointre G."/>
            <person name="Bobe J."/>
            <person name="Postlethwait J.H."/>
            <person name="Berthelot C."/>
            <person name="Roest Crollius H."/>
            <person name="Guiguen Y."/>
        </authorList>
    </citation>
    <scope>NUCLEOTIDE SEQUENCE</scope>
    <source>
        <strain evidence="1">WJC10195</strain>
    </source>
</reference>